<evidence type="ECO:0000256" key="13">
    <source>
        <dbReference type="SAM" id="MobiDB-lite"/>
    </source>
</evidence>
<evidence type="ECO:0000256" key="4">
    <source>
        <dbReference type="ARBA" id="ARBA00012483"/>
    </source>
</evidence>
<evidence type="ECO:0000256" key="10">
    <source>
        <dbReference type="ARBA" id="ARBA00023242"/>
    </source>
</evidence>
<dbReference type="InterPro" id="IPR032757">
    <property type="entry name" value="DUF4683"/>
</dbReference>
<feature type="compositionally biased region" description="Basic and acidic residues" evidence="13">
    <location>
        <begin position="618"/>
        <end position="628"/>
    </location>
</feature>
<evidence type="ECO:0000256" key="1">
    <source>
        <dbReference type="ARBA" id="ARBA00000900"/>
    </source>
</evidence>
<feature type="compositionally biased region" description="Low complexity" evidence="13">
    <location>
        <begin position="1738"/>
        <end position="1748"/>
    </location>
</feature>
<evidence type="ECO:0000256" key="9">
    <source>
        <dbReference type="ARBA" id="ARBA00022833"/>
    </source>
</evidence>
<feature type="compositionally biased region" description="Low complexity" evidence="13">
    <location>
        <begin position="1582"/>
        <end position="1592"/>
    </location>
</feature>
<dbReference type="SUPFAM" id="SSF57850">
    <property type="entry name" value="RING/U-box"/>
    <property type="match status" value="1"/>
</dbReference>
<feature type="region of interest" description="Disordered" evidence="13">
    <location>
        <begin position="1717"/>
        <end position="1752"/>
    </location>
</feature>
<feature type="region of interest" description="Disordered" evidence="13">
    <location>
        <begin position="613"/>
        <end position="737"/>
    </location>
</feature>
<evidence type="ECO:0000256" key="11">
    <source>
        <dbReference type="ARBA" id="ARBA00038418"/>
    </source>
</evidence>
<comment type="subcellular location">
    <subcellularLocation>
        <location evidence="2">Nucleus</location>
    </subcellularLocation>
</comment>
<dbReference type="InterPro" id="IPR058896">
    <property type="entry name" value="RNF6/12_N"/>
</dbReference>
<dbReference type="GO" id="GO:0001953">
    <property type="term" value="P:negative regulation of cell-matrix adhesion"/>
    <property type="evidence" value="ECO:0007669"/>
    <property type="project" value="TreeGrafter"/>
</dbReference>
<evidence type="ECO:0000256" key="8">
    <source>
        <dbReference type="ARBA" id="ARBA00022786"/>
    </source>
</evidence>
<dbReference type="Proteomes" id="UP000824219">
    <property type="component" value="Linkage Group LG08"/>
</dbReference>
<dbReference type="GO" id="GO:0033629">
    <property type="term" value="P:negative regulation of cell adhesion mediated by integrin"/>
    <property type="evidence" value="ECO:0007669"/>
    <property type="project" value="TreeGrafter"/>
</dbReference>
<dbReference type="InterPro" id="IPR042794">
    <property type="entry name" value="Nexmif"/>
</dbReference>
<dbReference type="OrthoDB" id="9878678at2759"/>
<dbReference type="CDD" id="cd16674">
    <property type="entry name" value="RING-H2_RNF12"/>
    <property type="match status" value="1"/>
</dbReference>
<dbReference type="PANTHER" id="PTHR46946">
    <property type="entry name" value="NEURITE EXTENSION AND MIGRATION FACTOR"/>
    <property type="match status" value="1"/>
</dbReference>
<sequence>MRLRFLETGLLVPALNSVQTNALDQTGSCELRGNLKLYAAADNTFPLSSSVAVLSAQRGGSDGHRVALALREYCITSPPSPQTLTEAPEQPTDESSSCAISLTACVTKDVNPWSLSEESNKPPLTMMEPMGISGMTEDCLIQQSRTCLGCIIETKDALDNEPIINLKMTDMNREYDGCSISNMQCMGLSETGNCSEQLLADQLLSFPMPKSQMEEKKNLDKTENDPDQTSRNMYEGLLLDKCNGEDGLLPSSNQDWGYIESFISESKMELLDLCSKNELSVNLFSEEDVDNYMFDDDDDSALSSDMCSLKIRYESFQDNMREKTNVLQEETQFNFFPSVLVNSTKSVDSVVKKSADDLLPKPDDLALENEHKENDSESSLERASDYSPKMNYFIDSSNSTEDSEDYSDDSSSTGSSIDTFHESKERNLFLRKNVCSSNPLNYGLRAKRKVRYSDDYLYDVDSIESEKNNEKREQTPSGPRQEEDDDWCPKKRRKSSRKEPPVIVKYIIVNRFKGEKHMCVKLCKTDPTVTTISLNENAISEYEKLAPLKDFWQKKQREHEEQLRLHAGDQHYLHLNGRNRPFSSSPPKRKHKLANRLRFQRIRAVLQSPHKQVSYSDLRLESGSKEETAPTARPLTISDPSCSSTLDPNDIIHTVTPKSRSQEREERRIGNKMGRIRKFKSEARLRSEKMKKFEENSESKTNKTEACAETENKDTAGGGNETEITSAAHSPQSQTAETAEKIVFMSSTCSYNKATSSDDVATGMSVIPGGYLQTLLEASESLGGSSGSFFPQQNNNPRQQSLGISLEEQQFASLQLAQSCVLSPPSESELQQSPQNCPSLSQMWHTQLDPNQQFTTDIPETTVLPSSFPTTMSLPISENLAVPGYSQMELDTNRILYEKNYMPEQTLPPDSDFQACQVPNVEGQLQFQRGTLHSDNGRLISFDSVGSLSATSSNYSSLSIKSCEKDGENDVNENFLAHCSPKLVIQQSIDAITPLRESTDLLDISNFTPDKFRHASLSELSPPETPNLSPQVTWRELKILGNPKVLQNGSELTLEGAQEVKWNCSMIEHQEHLGGFAVDNHQYQLNSSNNDNHINLEKKSMNETDFDEQGADLTSGKKGSKRKSSNKQTSGQSAKKSKATKPKAAKGEKVKTPRQNSRASKKLKALLDEKAKGQLGDSKCMTHQLTDSSSEDWTGIGWSETNSYTDDQREFEEPSNILSNIVSGMAEVQRFMMTSIEPIWGPATDICLPSEANSLKLKTLKILAGTSSEPKKKGAVSAEGAKGKKGGGKCGKNQAKFNASHPLFPQLALGCNMFDKSNLGVPGINGPAHKKMYRHKTSAKFPRIENLKGKRPDPNKDIALMTSFEKLRHIALKIRIKINGFEKGGADIFFLGLTAMEGSDNAEQGSSEQADSQRRQQQDRLHREEAFYQFVNNLSEEEYRLMRDNNLLGTPGEITEEELLNRLHQIRDGPEQPHSSSSSSTNSNNSPEVSRAEPRVSEAEGTDEASNGDTLLDWLNTVRQTGNTTRSGHRGNQSWRAVSRTNPSSGDFRFSLEININRNIAEQQTQTEADRLDADQSRASGTAPEPETPMEAAEVVEEPVVEEMAVIVEPELPAPTSPVATRPASPQIQVPLPPSPPPVERPSRGQIRARSPSPEQRRTRARTARSHLALSLDQLDGLPQARHGLPSRSPDPVPEVQVGSSYRTRLHAFSRQNIQLESEETVATTEPQPAPQSPQETEASSGEAGASARRPPTIMLDLQVRRVRPGEYRERDSIANRTRSRSQTSNNTFLYETERGGFRRTFSRSERAGVRTYVSTIRIPIRRISDAGLGEATSMALQSMIRQIMTGFGELSYFMDSDSDSTDSSRGSNPAADLADALGNPDAGSPSTEPSPGAGGSNQSGSEAQTEEREDSGAALRESRARQRAPISLEDSGSLPFLRLAHFFLLNDEDDDQPRGLTKEQIDNLSMRNFGESDALKTCSVCITEYAEGNKLRKLPCSHEYHVHCIDRWLSENSTCPICRRAVLVSANRESVV</sequence>
<comment type="catalytic activity">
    <reaction evidence="1">
        <text>S-ubiquitinyl-[E2 ubiquitin-conjugating enzyme]-L-cysteine + [acceptor protein]-L-lysine = [E2 ubiquitin-conjugating enzyme]-L-cysteine + N(6)-ubiquitinyl-[acceptor protein]-L-lysine.</text>
        <dbReference type="EC" id="2.3.2.27"/>
    </reaction>
</comment>
<feature type="compositionally biased region" description="Basic and acidic residues" evidence="13">
    <location>
        <begin position="660"/>
        <end position="669"/>
    </location>
</feature>
<feature type="compositionally biased region" description="Polar residues" evidence="13">
    <location>
        <begin position="638"/>
        <end position="647"/>
    </location>
</feature>
<evidence type="ECO:0000256" key="12">
    <source>
        <dbReference type="PROSITE-ProRule" id="PRU00175"/>
    </source>
</evidence>
<keyword evidence="7 12" id="KW-0863">Zinc-finger</keyword>
<keyword evidence="16" id="KW-1185">Reference proteome</keyword>
<dbReference type="InterPro" id="IPR013083">
    <property type="entry name" value="Znf_RING/FYVE/PHD"/>
</dbReference>
<reference evidence="15 16" key="1">
    <citation type="submission" date="2021-06" db="EMBL/GenBank/DDBJ databases">
        <title>Chromosome-level genome assembly of the red-tail catfish (Hemibagrus wyckioides).</title>
        <authorList>
            <person name="Shao F."/>
        </authorList>
    </citation>
    <scope>NUCLEOTIDE SEQUENCE [LARGE SCALE GENOMIC DNA]</scope>
    <source>
        <strain evidence="15">EC202008001</strain>
        <tissue evidence="15">Blood</tissue>
    </source>
</reference>
<protein>
    <recommendedName>
        <fullName evidence="4">RING-type E3 ubiquitin transferase</fullName>
        <ecNumber evidence="4">2.3.2.27</ecNumber>
    </recommendedName>
</protein>
<dbReference type="PROSITE" id="PS50089">
    <property type="entry name" value="ZF_RING_2"/>
    <property type="match status" value="1"/>
</dbReference>
<feature type="compositionally biased region" description="Pro residues" evidence="13">
    <location>
        <begin position="1631"/>
        <end position="1640"/>
    </location>
</feature>
<organism evidence="15 16">
    <name type="scientific">Hemibagrus wyckioides</name>
    <dbReference type="NCBI Taxonomy" id="337641"/>
    <lineage>
        <taxon>Eukaryota</taxon>
        <taxon>Metazoa</taxon>
        <taxon>Chordata</taxon>
        <taxon>Craniata</taxon>
        <taxon>Vertebrata</taxon>
        <taxon>Euteleostomi</taxon>
        <taxon>Actinopterygii</taxon>
        <taxon>Neopterygii</taxon>
        <taxon>Teleostei</taxon>
        <taxon>Ostariophysi</taxon>
        <taxon>Siluriformes</taxon>
        <taxon>Bagridae</taxon>
        <taxon>Hemibagrus</taxon>
    </lineage>
</organism>
<evidence type="ECO:0000256" key="6">
    <source>
        <dbReference type="ARBA" id="ARBA00022723"/>
    </source>
</evidence>
<feature type="compositionally biased region" description="Polar residues" evidence="13">
    <location>
        <begin position="1717"/>
        <end position="1737"/>
    </location>
</feature>
<feature type="compositionally biased region" description="Basic and acidic residues" evidence="13">
    <location>
        <begin position="359"/>
        <end position="384"/>
    </location>
</feature>
<keyword evidence="8" id="KW-0833">Ubl conjugation pathway</keyword>
<proteinExistence type="inferred from homology"/>
<evidence type="ECO:0000256" key="2">
    <source>
        <dbReference type="ARBA" id="ARBA00004123"/>
    </source>
</evidence>
<gene>
    <name evidence="15" type="ORF">KOW79_007219</name>
</gene>
<feature type="region of interest" description="Disordered" evidence="13">
    <location>
        <begin position="359"/>
        <end position="418"/>
    </location>
</feature>
<keyword evidence="6" id="KW-0479">Metal-binding</keyword>
<feature type="region of interest" description="Disordered" evidence="13">
    <location>
        <begin position="1467"/>
        <end position="1543"/>
    </location>
</feature>
<feature type="region of interest" description="Disordered" evidence="13">
    <location>
        <begin position="1856"/>
        <end position="1928"/>
    </location>
</feature>
<dbReference type="Pfam" id="PF15735">
    <property type="entry name" value="DUF4683"/>
    <property type="match status" value="2"/>
</dbReference>
<dbReference type="InterPro" id="IPR001841">
    <property type="entry name" value="Znf_RING"/>
</dbReference>
<dbReference type="Gene3D" id="3.30.40.10">
    <property type="entry name" value="Zinc/RING finger domain, C3HC4 (zinc finger)"/>
    <property type="match status" value="1"/>
</dbReference>
<feature type="compositionally biased region" description="Polar residues" evidence="13">
    <location>
        <begin position="722"/>
        <end position="737"/>
    </location>
</feature>
<feature type="compositionally biased region" description="Basic and acidic residues" evidence="13">
    <location>
        <begin position="1411"/>
        <end position="1420"/>
    </location>
</feature>
<dbReference type="GO" id="GO:0005634">
    <property type="term" value="C:nucleus"/>
    <property type="evidence" value="ECO:0007669"/>
    <property type="project" value="UniProtKB-SubCell"/>
</dbReference>
<feature type="compositionally biased region" description="Basic and acidic residues" evidence="13">
    <location>
        <begin position="464"/>
        <end position="474"/>
    </location>
</feature>
<comment type="pathway">
    <text evidence="3">Protein modification; protein ubiquitination.</text>
</comment>
<evidence type="ECO:0000256" key="7">
    <source>
        <dbReference type="ARBA" id="ARBA00022771"/>
    </source>
</evidence>
<keyword evidence="10" id="KW-0539">Nucleus</keyword>
<feature type="compositionally biased region" description="Basic residues" evidence="13">
    <location>
        <begin position="1135"/>
        <end position="1144"/>
    </location>
</feature>
<comment type="similarity">
    <text evidence="11">Belongs to the RNF12 family.</text>
</comment>
<feature type="region of interest" description="Disordered" evidence="13">
    <location>
        <begin position="1101"/>
        <end position="1162"/>
    </location>
</feature>
<feature type="region of interest" description="Disordered" evidence="13">
    <location>
        <begin position="463"/>
        <end position="496"/>
    </location>
</feature>
<dbReference type="PANTHER" id="PTHR46946:SF1">
    <property type="entry name" value="NEURITE EXTENSION AND MIGRATION FACTOR"/>
    <property type="match status" value="1"/>
</dbReference>
<feature type="region of interest" description="Disordered" evidence="13">
    <location>
        <begin position="1561"/>
        <end position="1592"/>
    </location>
</feature>
<evidence type="ECO:0000313" key="16">
    <source>
        <dbReference type="Proteomes" id="UP000824219"/>
    </source>
</evidence>
<evidence type="ECO:0000256" key="5">
    <source>
        <dbReference type="ARBA" id="ARBA00022679"/>
    </source>
</evidence>
<feature type="compositionally biased region" description="Basic and acidic residues" evidence="13">
    <location>
        <begin position="679"/>
        <end position="703"/>
    </location>
</feature>
<dbReference type="GO" id="GO:2000048">
    <property type="term" value="P:negative regulation of cell-cell adhesion mediated by cadherin"/>
    <property type="evidence" value="ECO:0007669"/>
    <property type="project" value="TreeGrafter"/>
</dbReference>
<evidence type="ECO:0000256" key="3">
    <source>
        <dbReference type="ARBA" id="ARBA00004906"/>
    </source>
</evidence>
<dbReference type="GO" id="GO:0008270">
    <property type="term" value="F:zinc ion binding"/>
    <property type="evidence" value="ECO:0007669"/>
    <property type="project" value="UniProtKB-KW"/>
</dbReference>
<dbReference type="Pfam" id="PF25914">
    <property type="entry name" value="RNF6_N"/>
    <property type="match status" value="1"/>
</dbReference>
<evidence type="ECO:0000313" key="15">
    <source>
        <dbReference type="EMBL" id="KAG7329045.1"/>
    </source>
</evidence>
<accession>A0A9D3SMS1</accession>
<keyword evidence="5" id="KW-0808">Transferase</keyword>
<dbReference type="GO" id="GO:2001223">
    <property type="term" value="P:negative regulation of neuron migration"/>
    <property type="evidence" value="ECO:0007669"/>
    <property type="project" value="TreeGrafter"/>
</dbReference>
<dbReference type="EC" id="2.3.2.27" evidence="4"/>
<evidence type="ECO:0000259" key="14">
    <source>
        <dbReference type="PROSITE" id="PS50089"/>
    </source>
</evidence>
<dbReference type="SMART" id="SM00184">
    <property type="entry name" value="RING"/>
    <property type="match status" value="1"/>
</dbReference>
<keyword evidence="9" id="KW-0862">Zinc</keyword>
<feature type="region of interest" description="Disordered" evidence="13">
    <location>
        <begin position="1399"/>
        <end position="1420"/>
    </location>
</feature>
<dbReference type="FunFam" id="3.30.40.10:FF:000054">
    <property type="entry name" value="E3 ubiquitin-protein ligase RLIM isoform X1"/>
    <property type="match status" value="1"/>
</dbReference>
<name>A0A9D3SMS1_9TELE</name>
<feature type="domain" description="RING-type" evidence="14">
    <location>
        <begin position="1979"/>
        <end position="2020"/>
    </location>
</feature>
<dbReference type="EMBL" id="JAHKSW010000008">
    <property type="protein sequence ID" value="KAG7329045.1"/>
    <property type="molecule type" value="Genomic_DNA"/>
</dbReference>
<dbReference type="GO" id="GO:0061630">
    <property type="term" value="F:ubiquitin protein ligase activity"/>
    <property type="evidence" value="ECO:0007669"/>
    <property type="project" value="UniProtKB-EC"/>
</dbReference>
<feature type="region of interest" description="Disordered" evidence="13">
    <location>
        <begin position="1614"/>
        <end position="1698"/>
    </location>
</feature>
<feature type="compositionally biased region" description="Polar residues" evidence="13">
    <location>
        <begin position="1517"/>
        <end position="1543"/>
    </location>
</feature>
<feature type="region of interest" description="Disordered" evidence="13">
    <location>
        <begin position="1268"/>
        <end position="1289"/>
    </location>
</feature>
<feature type="compositionally biased region" description="Low complexity" evidence="13">
    <location>
        <begin position="409"/>
        <end position="418"/>
    </location>
</feature>
<feature type="compositionally biased region" description="Low complexity" evidence="13">
    <location>
        <begin position="1475"/>
        <end position="1486"/>
    </location>
</feature>
<comment type="caution">
    <text evidence="15">The sequence shown here is derived from an EMBL/GenBank/DDBJ whole genome shotgun (WGS) entry which is preliminary data.</text>
</comment>
<dbReference type="Pfam" id="PF13639">
    <property type="entry name" value="zf-RING_2"/>
    <property type="match status" value="1"/>
</dbReference>